<dbReference type="AlphaFoldDB" id="A0A5J4U3E1"/>
<organism evidence="1 2">
    <name type="scientific">Streblomastix strix</name>
    <dbReference type="NCBI Taxonomy" id="222440"/>
    <lineage>
        <taxon>Eukaryota</taxon>
        <taxon>Metamonada</taxon>
        <taxon>Preaxostyla</taxon>
        <taxon>Oxymonadida</taxon>
        <taxon>Streblomastigidae</taxon>
        <taxon>Streblomastix</taxon>
    </lineage>
</organism>
<accession>A0A5J4U3E1</accession>
<evidence type="ECO:0000313" key="2">
    <source>
        <dbReference type="Proteomes" id="UP000324800"/>
    </source>
</evidence>
<protein>
    <submittedName>
        <fullName evidence="1">Uncharacterized protein</fullName>
    </submittedName>
</protein>
<name>A0A5J4U3E1_9EUKA</name>
<comment type="caution">
    <text evidence="1">The sequence shown here is derived from an EMBL/GenBank/DDBJ whole genome shotgun (WGS) entry which is preliminary data.</text>
</comment>
<reference evidence="1 2" key="1">
    <citation type="submission" date="2019-03" db="EMBL/GenBank/DDBJ databases">
        <title>Single cell metagenomics reveals metabolic interactions within the superorganism composed of flagellate Streblomastix strix and complex community of Bacteroidetes bacteria on its surface.</title>
        <authorList>
            <person name="Treitli S.C."/>
            <person name="Kolisko M."/>
            <person name="Husnik F."/>
            <person name="Keeling P."/>
            <person name="Hampl V."/>
        </authorList>
    </citation>
    <scope>NUCLEOTIDE SEQUENCE [LARGE SCALE GENOMIC DNA]</scope>
    <source>
        <strain evidence="1">ST1C</strain>
    </source>
</reference>
<feature type="non-terminal residue" evidence="1">
    <location>
        <position position="205"/>
    </location>
</feature>
<evidence type="ECO:0000313" key="1">
    <source>
        <dbReference type="EMBL" id="KAA6364462.1"/>
    </source>
</evidence>
<dbReference type="EMBL" id="SNRW01021632">
    <property type="protein sequence ID" value="KAA6364462.1"/>
    <property type="molecule type" value="Genomic_DNA"/>
</dbReference>
<sequence length="205" mass="23636">MQQPLNNEEYEQIREGLIGLICVGDKIKVIVNTLGRRYNNIAVYTVVGFYNDEKLKMKDALDYTCGLPIKALEVYKGELYSWETPGDLIISNILFILASQGIILTIQLSLITVQPLRQTLLKGYIVILAAQTYSRPLQYSISSKLCIIIPFDNLKVNEGQLYIWRPPLKYYTLNDNDKLEMLKMCLNEETQLQVAMDKDYEIIRE</sequence>
<proteinExistence type="predicted"/>
<gene>
    <name evidence="1" type="ORF">EZS28_040011</name>
</gene>
<dbReference type="Proteomes" id="UP000324800">
    <property type="component" value="Unassembled WGS sequence"/>
</dbReference>